<feature type="signal peptide" evidence="1">
    <location>
        <begin position="1"/>
        <end position="30"/>
    </location>
</feature>
<keyword evidence="1" id="KW-0732">Signal</keyword>
<evidence type="ECO:0000256" key="1">
    <source>
        <dbReference type="SAM" id="SignalP"/>
    </source>
</evidence>
<reference evidence="2" key="1">
    <citation type="submission" date="2019-12" db="EMBL/GenBank/DDBJ databases">
        <title>An insight into the sialome of adult female Ixodes ricinus ticks feeding for 6 days.</title>
        <authorList>
            <person name="Perner J."/>
            <person name="Ribeiro J.M.C."/>
        </authorList>
    </citation>
    <scope>NUCLEOTIDE SEQUENCE</scope>
    <source>
        <strain evidence="2">Semi-engorged</strain>
        <tissue evidence="2">Salivary glands</tissue>
    </source>
</reference>
<dbReference type="AlphaFoldDB" id="A0A6B0UAR5"/>
<evidence type="ECO:0000313" key="2">
    <source>
        <dbReference type="EMBL" id="MXU86187.1"/>
    </source>
</evidence>
<organism evidence="2">
    <name type="scientific">Ixodes ricinus</name>
    <name type="common">Common tick</name>
    <name type="synonym">Acarus ricinus</name>
    <dbReference type="NCBI Taxonomy" id="34613"/>
    <lineage>
        <taxon>Eukaryota</taxon>
        <taxon>Metazoa</taxon>
        <taxon>Ecdysozoa</taxon>
        <taxon>Arthropoda</taxon>
        <taxon>Chelicerata</taxon>
        <taxon>Arachnida</taxon>
        <taxon>Acari</taxon>
        <taxon>Parasitiformes</taxon>
        <taxon>Ixodida</taxon>
        <taxon>Ixodoidea</taxon>
        <taxon>Ixodidae</taxon>
        <taxon>Ixodinae</taxon>
        <taxon>Ixodes</taxon>
    </lineage>
</organism>
<protein>
    <submittedName>
        <fullName evidence="2">Putative secreted protein</fullName>
    </submittedName>
</protein>
<proteinExistence type="predicted"/>
<sequence>MTRGMPCGMASIRMLARTWFLLSWYETTSCFGSETSTPRWVSWLSTYSTSLEDQCNTSCLRSLSSDPLVFLRTLAVLLKNLESVTAPRAL</sequence>
<accession>A0A6B0UAR5</accession>
<feature type="chain" id="PRO_5025407207" evidence="1">
    <location>
        <begin position="31"/>
        <end position="90"/>
    </location>
</feature>
<dbReference type="EMBL" id="GIFC01004104">
    <property type="protein sequence ID" value="MXU86187.1"/>
    <property type="molecule type" value="Transcribed_RNA"/>
</dbReference>
<name>A0A6B0UAR5_IXORI</name>